<evidence type="ECO:0000313" key="2">
    <source>
        <dbReference type="EMBL" id="ARW62038.1"/>
    </source>
</evidence>
<gene>
    <name evidence="2" type="primary">orf40</name>
</gene>
<feature type="transmembrane region" description="Helical" evidence="1">
    <location>
        <begin position="16"/>
        <end position="39"/>
    </location>
</feature>
<reference evidence="2" key="1">
    <citation type="journal article" date="2017" name="J. Phycol.">
        <title>Analysis of chloroplast genomes and a supermatrix inform reclassification of the Rhodomelaceae (Rhodophyta).</title>
        <authorList>
            <person name="Diaz-Tapia P."/>
            <person name="Maggs C.A."/>
            <person name="West J.A."/>
            <person name="Verbruggen H."/>
        </authorList>
    </citation>
    <scope>NUCLEOTIDE SEQUENCE</scope>
    <source>
        <strain evidence="2">JW3897</strain>
    </source>
</reference>
<keyword evidence="1" id="KW-0472">Membrane</keyword>
<dbReference type="EMBL" id="MF101421">
    <property type="protein sequence ID" value="ARW62038.1"/>
    <property type="molecule type" value="Genomic_DNA"/>
</dbReference>
<sequence length="40" mass="4956">MMILVLLIYFIYFDKMVFIFQMICTFFLIICHFSCIYLMS</sequence>
<keyword evidence="1" id="KW-0812">Transmembrane</keyword>
<dbReference type="RefSeq" id="YP_009393476.1">
    <property type="nucleotide sequence ID" value="NC_035268.1"/>
</dbReference>
<evidence type="ECO:0000256" key="1">
    <source>
        <dbReference type="SAM" id="Phobius"/>
    </source>
</evidence>
<geneLocation type="chloroplast" evidence="2"/>
<keyword evidence="2" id="KW-0934">Plastid</keyword>
<keyword evidence="2" id="KW-0150">Chloroplast</keyword>
<dbReference type="GeneID" id="33355176"/>
<proteinExistence type="predicted"/>
<accession>A0A1Z1M7H3</accession>
<organism evidence="2">
    <name type="scientific">Bostrychia simpliciuscula</name>
    <dbReference type="NCBI Taxonomy" id="324754"/>
    <lineage>
        <taxon>Eukaryota</taxon>
        <taxon>Rhodophyta</taxon>
        <taxon>Florideophyceae</taxon>
        <taxon>Rhodymeniophycidae</taxon>
        <taxon>Ceramiales</taxon>
        <taxon>Rhodomelaceae</taxon>
        <taxon>Bostrychia</taxon>
    </lineage>
</organism>
<dbReference type="AlphaFoldDB" id="A0A1Z1M7H3"/>
<keyword evidence="1" id="KW-1133">Transmembrane helix</keyword>
<protein>
    <submittedName>
        <fullName evidence="2">Uncharacterized protein</fullName>
    </submittedName>
</protein>
<name>A0A1Z1M7H3_9FLOR</name>